<gene>
    <name evidence="5" type="ORF">V8F66_09100</name>
</gene>
<dbReference type="PRINTS" id="PR00035">
    <property type="entry name" value="HTHGNTR"/>
</dbReference>
<dbReference type="EMBL" id="CP158484">
    <property type="protein sequence ID" value="XBY60614.1"/>
    <property type="molecule type" value="Genomic_DNA"/>
</dbReference>
<dbReference type="InterPro" id="IPR050679">
    <property type="entry name" value="Bact_HTH_transcr_reg"/>
</dbReference>
<organism evidence="5">
    <name type="scientific">Vreelandella sp. SM1641</name>
    <dbReference type="NCBI Taxonomy" id="3126101"/>
    <lineage>
        <taxon>Bacteria</taxon>
        <taxon>Pseudomonadati</taxon>
        <taxon>Pseudomonadota</taxon>
        <taxon>Gammaproteobacteria</taxon>
        <taxon>Oceanospirillales</taxon>
        <taxon>Halomonadaceae</taxon>
        <taxon>Vreelandella</taxon>
    </lineage>
</organism>
<dbReference type="FunFam" id="1.10.10.10:FF:000079">
    <property type="entry name" value="GntR family transcriptional regulator"/>
    <property type="match status" value="1"/>
</dbReference>
<dbReference type="InterPro" id="IPR011663">
    <property type="entry name" value="UTRA"/>
</dbReference>
<dbReference type="Pfam" id="PF07702">
    <property type="entry name" value="UTRA"/>
    <property type="match status" value="1"/>
</dbReference>
<dbReference type="Gene3D" id="1.10.10.10">
    <property type="entry name" value="Winged helix-like DNA-binding domain superfamily/Winged helix DNA-binding domain"/>
    <property type="match status" value="1"/>
</dbReference>
<keyword evidence="2" id="KW-0238">DNA-binding</keyword>
<dbReference type="GO" id="GO:0045892">
    <property type="term" value="P:negative regulation of DNA-templated transcription"/>
    <property type="evidence" value="ECO:0007669"/>
    <property type="project" value="TreeGrafter"/>
</dbReference>
<dbReference type="SMART" id="SM00345">
    <property type="entry name" value="HTH_GNTR"/>
    <property type="match status" value="1"/>
</dbReference>
<proteinExistence type="predicted"/>
<dbReference type="InterPro" id="IPR028978">
    <property type="entry name" value="Chorismate_lyase_/UTRA_dom_sf"/>
</dbReference>
<dbReference type="GO" id="GO:0003700">
    <property type="term" value="F:DNA-binding transcription factor activity"/>
    <property type="evidence" value="ECO:0007669"/>
    <property type="project" value="InterPro"/>
</dbReference>
<dbReference type="InterPro" id="IPR036388">
    <property type="entry name" value="WH-like_DNA-bd_sf"/>
</dbReference>
<dbReference type="SUPFAM" id="SSF46785">
    <property type="entry name" value="Winged helix' DNA-binding domain"/>
    <property type="match status" value="1"/>
</dbReference>
<dbReference type="AlphaFoldDB" id="A0AAU7XVD3"/>
<dbReference type="Pfam" id="PF00392">
    <property type="entry name" value="GntR"/>
    <property type="match status" value="1"/>
</dbReference>
<dbReference type="SMART" id="SM00866">
    <property type="entry name" value="UTRA"/>
    <property type="match status" value="1"/>
</dbReference>
<reference evidence="5" key="1">
    <citation type="submission" date="2024-02" db="EMBL/GenBank/DDBJ databases">
        <title>Complete genome sequence of Vreelandella sp. SM1641, a marine exopolysaccharide-producing bacterium isolated from deep-sea hydrothermal sediment of the southwest Indian Ocean.</title>
        <authorList>
            <person name="Zhu H."/>
            <person name="Sun M."/>
        </authorList>
    </citation>
    <scope>NUCLEOTIDE SEQUENCE</scope>
    <source>
        <strain evidence="5">SM1641</strain>
    </source>
</reference>
<keyword evidence="1" id="KW-0805">Transcription regulation</keyword>
<dbReference type="Gene3D" id="3.40.1410.10">
    <property type="entry name" value="Chorismate lyase-like"/>
    <property type="match status" value="1"/>
</dbReference>
<dbReference type="PROSITE" id="PS50949">
    <property type="entry name" value="HTH_GNTR"/>
    <property type="match status" value="1"/>
</dbReference>
<dbReference type="InterPro" id="IPR000524">
    <property type="entry name" value="Tscrpt_reg_HTH_GntR"/>
</dbReference>
<keyword evidence="3" id="KW-0804">Transcription</keyword>
<evidence type="ECO:0000313" key="5">
    <source>
        <dbReference type="EMBL" id="XBY60614.1"/>
    </source>
</evidence>
<name>A0AAU7XVD3_9GAMM</name>
<dbReference type="KEGG" id="vrs:V8F66_09100"/>
<dbReference type="InterPro" id="IPR036390">
    <property type="entry name" value="WH_DNA-bd_sf"/>
</dbReference>
<dbReference type="PANTHER" id="PTHR44846:SF1">
    <property type="entry name" value="MANNOSYL-D-GLYCERATE TRANSPORT_METABOLISM SYSTEM REPRESSOR MNGR-RELATED"/>
    <property type="match status" value="1"/>
</dbReference>
<evidence type="ECO:0000256" key="2">
    <source>
        <dbReference type="ARBA" id="ARBA00023125"/>
    </source>
</evidence>
<evidence type="ECO:0000259" key="4">
    <source>
        <dbReference type="PROSITE" id="PS50949"/>
    </source>
</evidence>
<evidence type="ECO:0000256" key="3">
    <source>
        <dbReference type="ARBA" id="ARBA00023163"/>
    </source>
</evidence>
<feature type="domain" description="HTH gntR-type" evidence="4">
    <location>
        <begin position="16"/>
        <end position="84"/>
    </location>
</feature>
<evidence type="ECO:0000256" key="1">
    <source>
        <dbReference type="ARBA" id="ARBA00023015"/>
    </source>
</evidence>
<dbReference type="PANTHER" id="PTHR44846">
    <property type="entry name" value="MANNOSYL-D-GLYCERATE TRANSPORT/METABOLISM SYSTEM REPRESSOR MNGR-RELATED"/>
    <property type="match status" value="1"/>
</dbReference>
<dbReference type="RefSeq" id="WP_246362448.1">
    <property type="nucleotide sequence ID" value="NZ_CP158484.1"/>
</dbReference>
<dbReference type="CDD" id="cd07377">
    <property type="entry name" value="WHTH_GntR"/>
    <property type="match status" value="1"/>
</dbReference>
<dbReference type="SUPFAM" id="SSF64288">
    <property type="entry name" value="Chorismate lyase-like"/>
    <property type="match status" value="1"/>
</dbReference>
<sequence length="255" mass="28683">MPPMRAKFSANTDGRLPLYAKLRDQLGSRIANGEWKPGDMIPSENRLAEEYGVALATMRMALKQLVDEGLLDRRRGTGTFVKQPAFRADLFRFFHVHDVDDPDIPVIPESRILSCQEVPLPAEVQKAFGEDSVSHCIKLERVRLWSGEPLLFEELYLRLPDFEGLLSLNPKAMGPLLYPVFLEKVGILISSATDELSFGIATETSAQQLELAPKAPVAVIQRIARNPAGRVIEFRRVHGRPERFRYRVTLGDHPA</sequence>
<accession>A0AAU7XVD3</accession>
<protein>
    <submittedName>
        <fullName evidence="5">GntR family transcriptional regulator</fullName>
    </submittedName>
</protein>
<dbReference type="GO" id="GO:0003677">
    <property type="term" value="F:DNA binding"/>
    <property type="evidence" value="ECO:0007669"/>
    <property type="project" value="UniProtKB-KW"/>
</dbReference>